<proteinExistence type="predicted"/>
<organism evidence="1 2">
    <name type="scientific">Woeseia oceani</name>
    <dbReference type="NCBI Taxonomy" id="1548547"/>
    <lineage>
        <taxon>Bacteria</taxon>
        <taxon>Pseudomonadati</taxon>
        <taxon>Pseudomonadota</taxon>
        <taxon>Gammaproteobacteria</taxon>
        <taxon>Woeseiales</taxon>
        <taxon>Woeseiaceae</taxon>
        <taxon>Woeseia</taxon>
    </lineage>
</organism>
<sequence length="78" mass="8473">MLVGVTASTGLVLALQCFADKGKHFVGFKRVPRSVTMAGSARRGGIIGCYERLVRLVQEFRSMLGMTGDAIGIRTERQ</sequence>
<keyword evidence="2" id="KW-1185">Reference proteome</keyword>
<gene>
    <name evidence="1" type="ORF">BA177_03470</name>
</gene>
<protein>
    <submittedName>
        <fullName evidence="1">Uncharacterized protein</fullName>
    </submittedName>
</protein>
<evidence type="ECO:0000313" key="1">
    <source>
        <dbReference type="EMBL" id="ANO50394.1"/>
    </source>
</evidence>
<evidence type="ECO:0000313" key="2">
    <source>
        <dbReference type="Proteomes" id="UP000092695"/>
    </source>
</evidence>
<name>A0A193LDD3_9GAMM</name>
<reference evidence="1 2" key="1">
    <citation type="submission" date="2016-06" db="EMBL/GenBank/DDBJ databases">
        <title>Complete genome sequence of a deep-branching marine Gamma Proteobacterium Woeseia oceani type strain XK5.</title>
        <authorList>
            <person name="Mu D."/>
            <person name="Du Z."/>
        </authorList>
    </citation>
    <scope>NUCLEOTIDE SEQUENCE [LARGE SCALE GENOMIC DNA]</scope>
    <source>
        <strain evidence="1 2">XK5</strain>
    </source>
</reference>
<dbReference type="STRING" id="1548547.BA177_03470"/>
<dbReference type="KEGG" id="woc:BA177_03470"/>
<dbReference type="AlphaFoldDB" id="A0A193LDD3"/>
<dbReference type="EMBL" id="CP016268">
    <property type="protein sequence ID" value="ANO50394.1"/>
    <property type="molecule type" value="Genomic_DNA"/>
</dbReference>
<dbReference type="Proteomes" id="UP000092695">
    <property type="component" value="Chromosome"/>
</dbReference>
<accession>A0A193LDD3</accession>